<feature type="domain" description="Isochorismatase-like" evidence="2">
    <location>
        <begin position="7"/>
        <end position="159"/>
    </location>
</feature>
<dbReference type="PANTHER" id="PTHR43540">
    <property type="entry name" value="PEROXYUREIDOACRYLATE/UREIDOACRYLATE AMIDOHYDROLASE-RELATED"/>
    <property type="match status" value="1"/>
</dbReference>
<dbReference type="EMBL" id="SMKA01000001">
    <property type="protein sequence ID" value="TDC35792.1"/>
    <property type="molecule type" value="Genomic_DNA"/>
</dbReference>
<evidence type="ECO:0000313" key="3">
    <source>
        <dbReference type="EMBL" id="TDC35792.1"/>
    </source>
</evidence>
<dbReference type="InterPro" id="IPR000868">
    <property type="entry name" value="Isochorismatase-like_dom"/>
</dbReference>
<dbReference type="SUPFAM" id="SSF52499">
    <property type="entry name" value="Isochorismatase-like hydrolases"/>
    <property type="match status" value="1"/>
</dbReference>
<dbReference type="CDD" id="cd00431">
    <property type="entry name" value="cysteine_hydrolases"/>
    <property type="match status" value="1"/>
</dbReference>
<gene>
    <name evidence="3" type="ORF">E1261_00240</name>
</gene>
<dbReference type="PANTHER" id="PTHR43540:SF6">
    <property type="entry name" value="ISOCHORISMATASE-LIKE DOMAIN-CONTAINING PROTEIN"/>
    <property type="match status" value="1"/>
</dbReference>
<dbReference type="Gene3D" id="3.40.50.850">
    <property type="entry name" value="Isochorismatase-like"/>
    <property type="match status" value="1"/>
</dbReference>
<keyword evidence="4" id="KW-1185">Reference proteome</keyword>
<dbReference type="Pfam" id="PF00857">
    <property type="entry name" value="Isochorismatase"/>
    <property type="match status" value="1"/>
</dbReference>
<dbReference type="OrthoDB" id="9814140at2"/>
<reference evidence="3 4" key="1">
    <citation type="submission" date="2019-03" db="EMBL/GenBank/DDBJ databases">
        <title>Draft genome sequences of novel Actinobacteria.</title>
        <authorList>
            <person name="Sahin N."/>
            <person name="Ay H."/>
            <person name="Saygin H."/>
        </authorList>
    </citation>
    <scope>NUCLEOTIDE SEQUENCE [LARGE SCALE GENOMIC DNA]</scope>
    <source>
        <strain evidence="3 4">JCM 30547</strain>
    </source>
</reference>
<protein>
    <submittedName>
        <fullName evidence="3">Cysteine hydrolase</fullName>
    </submittedName>
</protein>
<accession>A0A4R4QKL2</accession>
<evidence type="ECO:0000313" key="4">
    <source>
        <dbReference type="Proteomes" id="UP000295075"/>
    </source>
</evidence>
<dbReference type="AlphaFoldDB" id="A0A4R4QKL2"/>
<dbReference type="InterPro" id="IPR036380">
    <property type="entry name" value="Isochorismatase-like_sf"/>
</dbReference>
<dbReference type="InterPro" id="IPR050272">
    <property type="entry name" value="Isochorismatase-like_hydrls"/>
</dbReference>
<dbReference type="RefSeq" id="WP_132399812.1">
    <property type="nucleotide sequence ID" value="NZ_SMKA01000001.1"/>
</dbReference>
<organism evidence="3 4">
    <name type="scientific">Kribbella albertanoniae</name>
    <dbReference type="NCBI Taxonomy" id="1266829"/>
    <lineage>
        <taxon>Bacteria</taxon>
        <taxon>Bacillati</taxon>
        <taxon>Actinomycetota</taxon>
        <taxon>Actinomycetes</taxon>
        <taxon>Propionibacteriales</taxon>
        <taxon>Kribbellaceae</taxon>
        <taxon>Kribbella</taxon>
    </lineage>
</organism>
<evidence type="ECO:0000256" key="1">
    <source>
        <dbReference type="ARBA" id="ARBA00022801"/>
    </source>
</evidence>
<evidence type="ECO:0000259" key="2">
    <source>
        <dbReference type="Pfam" id="PF00857"/>
    </source>
</evidence>
<dbReference type="Proteomes" id="UP000295075">
    <property type="component" value="Unassembled WGS sequence"/>
</dbReference>
<comment type="caution">
    <text evidence="3">The sequence shown here is derived from an EMBL/GenBank/DDBJ whole genome shotgun (WGS) entry which is preliminary data.</text>
</comment>
<dbReference type="GO" id="GO:0016787">
    <property type="term" value="F:hydrolase activity"/>
    <property type="evidence" value="ECO:0007669"/>
    <property type="project" value="UniProtKB-KW"/>
</dbReference>
<proteinExistence type="predicted"/>
<keyword evidence="1 3" id="KW-0378">Hydrolase</keyword>
<name>A0A4R4QKL2_9ACTN</name>
<sequence>MAGDGAVLIVVDVQKGFVSPSSERVVPRVVDLLTRWRAAGRPYVLTRFVNQSGSLFEQLMGWTRVANSPETDLVPELGEFVDGAAAVIDKRGYSFFMAEGRLLLQSRGWSEFVIAGIATDACVLKTAVDAFEAGSIPWVVSDACASEASEEAHAAGLQVLGRLIGRRQLLTTDKLFDRFPSLAEDR</sequence>